<dbReference type="EMBL" id="CP102480">
    <property type="protein sequence ID" value="UUX49677.1"/>
    <property type="molecule type" value="Genomic_DNA"/>
</dbReference>
<organism evidence="9 10">
    <name type="scientific">Nisaea acidiphila</name>
    <dbReference type="NCBI Taxonomy" id="1862145"/>
    <lineage>
        <taxon>Bacteria</taxon>
        <taxon>Pseudomonadati</taxon>
        <taxon>Pseudomonadota</taxon>
        <taxon>Alphaproteobacteria</taxon>
        <taxon>Rhodospirillales</taxon>
        <taxon>Thalassobaculaceae</taxon>
        <taxon>Nisaea</taxon>
    </lineage>
</organism>
<dbReference type="GO" id="GO:0009007">
    <property type="term" value="F:site-specific DNA-methyltransferase (adenine-specific) activity"/>
    <property type="evidence" value="ECO:0007669"/>
    <property type="project" value="UniProtKB-UniRule"/>
</dbReference>
<evidence type="ECO:0000256" key="3">
    <source>
        <dbReference type="ARBA" id="ARBA00022603"/>
    </source>
</evidence>
<feature type="binding site" evidence="7">
    <location>
        <position position="62"/>
    </location>
    <ligand>
        <name>S-adenosyl-L-methionine</name>
        <dbReference type="ChEBI" id="CHEBI:59789"/>
    </ligand>
</feature>
<dbReference type="PANTHER" id="PTHR30481:SF3">
    <property type="entry name" value="DNA ADENINE METHYLASE"/>
    <property type="match status" value="1"/>
</dbReference>
<comment type="catalytic activity">
    <reaction evidence="6 8">
        <text>a 2'-deoxyadenosine in DNA + S-adenosyl-L-methionine = an N(6)-methyl-2'-deoxyadenosine in DNA + S-adenosyl-L-homocysteine + H(+)</text>
        <dbReference type="Rhea" id="RHEA:15197"/>
        <dbReference type="Rhea" id="RHEA-COMP:12418"/>
        <dbReference type="Rhea" id="RHEA-COMP:12419"/>
        <dbReference type="ChEBI" id="CHEBI:15378"/>
        <dbReference type="ChEBI" id="CHEBI:57856"/>
        <dbReference type="ChEBI" id="CHEBI:59789"/>
        <dbReference type="ChEBI" id="CHEBI:90615"/>
        <dbReference type="ChEBI" id="CHEBI:90616"/>
        <dbReference type="EC" id="2.1.1.72"/>
    </reaction>
</comment>
<dbReference type="AlphaFoldDB" id="A0A9J7AW68"/>
<dbReference type="Proteomes" id="UP001060336">
    <property type="component" value="Chromosome"/>
</dbReference>
<sequence length="273" mass="32210">MNNEINARQSPSPILRWAGSKKRAIKRITEYFPDHIERYFELFAGSACVFFNSKAKNYNIFDTNPHLIQFYQNISLHSIFMHSELVKIPRSKQTYYYIRNQFNKMNTGIEKSIYFWYLNRNCFNGIYRENLSGGFNVPFSADRVAPYPTLEETIASGNKLSCAHFYCDDFESAEKLELREGDFIYLDPPYYVPNKRVFREYSKAPFTIDDFDRLLTFLHKIDKSGAKFLLSYPEEDISEQIKSHWRFEQISVPRSVSAKISGRKTGRELLFFN</sequence>
<dbReference type="RefSeq" id="WP_257768483.1">
    <property type="nucleotide sequence ID" value="NZ_CP102480.1"/>
</dbReference>
<dbReference type="GO" id="GO:0009307">
    <property type="term" value="P:DNA restriction-modification system"/>
    <property type="evidence" value="ECO:0007669"/>
    <property type="project" value="InterPro"/>
</dbReference>
<dbReference type="InterPro" id="IPR012327">
    <property type="entry name" value="MeTrfase_D12"/>
</dbReference>
<evidence type="ECO:0000256" key="7">
    <source>
        <dbReference type="PIRSR" id="PIRSR000398-1"/>
    </source>
</evidence>
<evidence type="ECO:0000256" key="6">
    <source>
        <dbReference type="ARBA" id="ARBA00047942"/>
    </source>
</evidence>
<dbReference type="PRINTS" id="PR00505">
    <property type="entry name" value="D12N6MTFRASE"/>
</dbReference>
<dbReference type="GO" id="GO:0032259">
    <property type="term" value="P:methylation"/>
    <property type="evidence" value="ECO:0007669"/>
    <property type="project" value="UniProtKB-KW"/>
</dbReference>
<dbReference type="KEGG" id="naci:NUH88_20045"/>
<feature type="binding site" evidence="7">
    <location>
        <position position="17"/>
    </location>
    <ligand>
        <name>S-adenosyl-L-methionine</name>
        <dbReference type="ChEBI" id="CHEBI:59789"/>
    </ligand>
</feature>
<dbReference type="InterPro" id="IPR023095">
    <property type="entry name" value="Ade_MeTrfase_dom_2"/>
</dbReference>
<dbReference type="Gene3D" id="3.40.50.150">
    <property type="entry name" value="Vaccinia Virus protein VP39"/>
    <property type="match status" value="1"/>
</dbReference>
<keyword evidence="3 8" id="KW-0489">Methyltransferase</keyword>
<evidence type="ECO:0000256" key="8">
    <source>
        <dbReference type="RuleBase" id="RU361257"/>
    </source>
</evidence>
<dbReference type="GO" id="GO:0006298">
    <property type="term" value="P:mismatch repair"/>
    <property type="evidence" value="ECO:0007669"/>
    <property type="project" value="TreeGrafter"/>
</dbReference>
<dbReference type="EC" id="2.1.1.72" evidence="2 8"/>
<protein>
    <recommendedName>
        <fullName evidence="2 8">Site-specific DNA-methyltransferase (adenine-specific)</fullName>
        <ecNumber evidence="2 8">2.1.1.72</ecNumber>
    </recommendedName>
</protein>
<feature type="binding site" evidence="7">
    <location>
        <position position="21"/>
    </location>
    <ligand>
        <name>S-adenosyl-L-methionine</name>
        <dbReference type="ChEBI" id="CHEBI:59789"/>
    </ligand>
</feature>
<accession>A0A9J7AW68</accession>
<evidence type="ECO:0000256" key="2">
    <source>
        <dbReference type="ARBA" id="ARBA00011900"/>
    </source>
</evidence>
<dbReference type="PANTHER" id="PTHR30481">
    <property type="entry name" value="DNA ADENINE METHYLASE"/>
    <property type="match status" value="1"/>
</dbReference>
<dbReference type="SUPFAM" id="SSF53335">
    <property type="entry name" value="S-adenosyl-L-methionine-dependent methyltransferases"/>
    <property type="match status" value="1"/>
</dbReference>
<dbReference type="Pfam" id="PF02086">
    <property type="entry name" value="MethyltransfD12"/>
    <property type="match status" value="1"/>
</dbReference>
<feature type="binding site" evidence="7">
    <location>
        <position position="187"/>
    </location>
    <ligand>
        <name>S-adenosyl-L-methionine</name>
        <dbReference type="ChEBI" id="CHEBI:59789"/>
    </ligand>
</feature>
<evidence type="ECO:0000313" key="9">
    <source>
        <dbReference type="EMBL" id="UUX49677.1"/>
    </source>
</evidence>
<dbReference type="InterPro" id="IPR012263">
    <property type="entry name" value="M_m6A_EcoRV"/>
</dbReference>
<evidence type="ECO:0000313" key="10">
    <source>
        <dbReference type="Proteomes" id="UP001060336"/>
    </source>
</evidence>
<keyword evidence="4 8" id="KW-0808">Transferase</keyword>
<dbReference type="Gene3D" id="1.10.1020.10">
    <property type="entry name" value="Adenine-specific Methyltransferase, Domain 2"/>
    <property type="match status" value="1"/>
</dbReference>
<dbReference type="InterPro" id="IPR029063">
    <property type="entry name" value="SAM-dependent_MTases_sf"/>
</dbReference>
<dbReference type="InterPro" id="IPR002052">
    <property type="entry name" value="DNA_methylase_N6_adenine_CS"/>
</dbReference>
<dbReference type="NCBIfam" id="TIGR00571">
    <property type="entry name" value="dam"/>
    <property type="match status" value="1"/>
</dbReference>
<dbReference type="GO" id="GO:1904047">
    <property type="term" value="F:S-adenosyl-L-methionine binding"/>
    <property type="evidence" value="ECO:0007669"/>
    <property type="project" value="TreeGrafter"/>
</dbReference>
<dbReference type="PROSITE" id="PS00092">
    <property type="entry name" value="N6_MTASE"/>
    <property type="match status" value="1"/>
</dbReference>
<comment type="similarity">
    <text evidence="1 8">Belongs to the N(4)/N(6)-methyltransferase family.</text>
</comment>
<keyword evidence="5 8" id="KW-0949">S-adenosyl-L-methionine</keyword>
<keyword evidence="10" id="KW-1185">Reference proteome</keyword>
<proteinExistence type="inferred from homology"/>
<dbReference type="GO" id="GO:0043565">
    <property type="term" value="F:sequence-specific DNA binding"/>
    <property type="evidence" value="ECO:0007669"/>
    <property type="project" value="TreeGrafter"/>
</dbReference>
<gene>
    <name evidence="9" type="ORF">NUH88_20045</name>
</gene>
<evidence type="ECO:0000256" key="5">
    <source>
        <dbReference type="ARBA" id="ARBA00022691"/>
    </source>
</evidence>
<reference evidence="9" key="1">
    <citation type="submission" date="2022-08" db="EMBL/GenBank/DDBJ databases">
        <title>Nisaea acidiphila sp. nov., isolated from a marine algal debris and emended description of the genus Nisaea Urios et al. 2008.</title>
        <authorList>
            <person name="Kwon K."/>
        </authorList>
    </citation>
    <scope>NUCLEOTIDE SEQUENCE</scope>
    <source>
        <strain evidence="9">MEBiC11861</strain>
    </source>
</reference>
<dbReference type="PIRSF" id="PIRSF000398">
    <property type="entry name" value="M_m6A_EcoRV"/>
    <property type="match status" value="1"/>
</dbReference>
<evidence type="ECO:0000256" key="4">
    <source>
        <dbReference type="ARBA" id="ARBA00022679"/>
    </source>
</evidence>
<evidence type="ECO:0000256" key="1">
    <source>
        <dbReference type="ARBA" id="ARBA00006594"/>
    </source>
</evidence>
<name>A0A9J7AW68_9PROT</name>